<feature type="compositionally biased region" description="Low complexity" evidence="2">
    <location>
        <begin position="801"/>
        <end position="811"/>
    </location>
</feature>
<keyword evidence="5" id="KW-1185">Reference proteome</keyword>
<dbReference type="Gene3D" id="2.130.10.10">
    <property type="entry name" value="YVTN repeat-like/Quinoprotein amine dehydrogenase"/>
    <property type="match status" value="1"/>
</dbReference>
<feature type="compositionally biased region" description="Low complexity" evidence="2">
    <location>
        <begin position="531"/>
        <end position="545"/>
    </location>
</feature>
<dbReference type="CDD" id="cd00051">
    <property type="entry name" value="EFh"/>
    <property type="match status" value="1"/>
</dbReference>
<evidence type="ECO:0000256" key="1">
    <source>
        <dbReference type="ARBA" id="ARBA00022837"/>
    </source>
</evidence>
<keyword evidence="1" id="KW-0106">Calcium</keyword>
<dbReference type="PROSITE" id="PS00018">
    <property type="entry name" value="EF_HAND_1"/>
    <property type="match status" value="1"/>
</dbReference>
<dbReference type="GeneID" id="9627576"/>
<dbReference type="PROSITE" id="PS50222">
    <property type="entry name" value="EF_HAND_2"/>
    <property type="match status" value="1"/>
</dbReference>
<dbReference type="InterPro" id="IPR036322">
    <property type="entry name" value="WD40_repeat_dom_sf"/>
</dbReference>
<dbReference type="InterPro" id="IPR001680">
    <property type="entry name" value="WD40_rpt"/>
</dbReference>
<evidence type="ECO:0000313" key="4">
    <source>
        <dbReference type="EMBL" id="EFJ46023.1"/>
    </source>
</evidence>
<feature type="compositionally biased region" description="Polar residues" evidence="2">
    <location>
        <begin position="693"/>
        <end position="713"/>
    </location>
</feature>
<dbReference type="SUPFAM" id="SSF50978">
    <property type="entry name" value="WD40 repeat-like"/>
    <property type="match status" value="1"/>
</dbReference>
<organism evidence="5">
    <name type="scientific">Volvox carteri f. nagariensis</name>
    <dbReference type="NCBI Taxonomy" id="3068"/>
    <lineage>
        <taxon>Eukaryota</taxon>
        <taxon>Viridiplantae</taxon>
        <taxon>Chlorophyta</taxon>
        <taxon>core chlorophytes</taxon>
        <taxon>Chlorophyceae</taxon>
        <taxon>CS clade</taxon>
        <taxon>Chlamydomonadales</taxon>
        <taxon>Volvocaceae</taxon>
        <taxon>Volvox</taxon>
    </lineage>
</organism>
<feature type="compositionally biased region" description="Low complexity" evidence="2">
    <location>
        <begin position="626"/>
        <end position="639"/>
    </location>
</feature>
<dbReference type="KEGG" id="vcn:VOLCADRAFT_93487"/>
<feature type="region of interest" description="Disordered" evidence="2">
    <location>
        <begin position="270"/>
        <end position="298"/>
    </location>
</feature>
<feature type="compositionally biased region" description="Basic and acidic residues" evidence="2">
    <location>
        <begin position="427"/>
        <end position="439"/>
    </location>
</feature>
<reference evidence="4 5" key="1">
    <citation type="journal article" date="2010" name="Science">
        <title>Genomic analysis of organismal complexity in the multicellular green alga Volvox carteri.</title>
        <authorList>
            <person name="Prochnik S.E."/>
            <person name="Umen J."/>
            <person name="Nedelcu A.M."/>
            <person name="Hallmann A."/>
            <person name="Miller S.M."/>
            <person name="Nishii I."/>
            <person name="Ferris P."/>
            <person name="Kuo A."/>
            <person name="Mitros T."/>
            <person name="Fritz-Laylin L.K."/>
            <person name="Hellsten U."/>
            <person name="Chapman J."/>
            <person name="Simakov O."/>
            <person name="Rensing S.A."/>
            <person name="Terry A."/>
            <person name="Pangilinan J."/>
            <person name="Kapitonov V."/>
            <person name="Jurka J."/>
            <person name="Salamov A."/>
            <person name="Shapiro H."/>
            <person name="Schmutz J."/>
            <person name="Grimwood J."/>
            <person name="Lindquist E."/>
            <person name="Lucas S."/>
            <person name="Grigoriev I.V."/>
            <person name="Schmitt R."/>
            <person name="Kirk D."/>
            <person name="Rokhsar D.S."/>
        </authorList>
    </citation>
    <scope>NUCLEOTIDE SEQUENCE [LARGE SCALE GENOMIC DNA]</scope>
    <source>
        <strain evidence="5">f. Nagariensis / Eve</strain>
    </source>
</reference>
<accession>D8U290</accession>
<dbReference type="InterPro" id="IPR011992">
    <property type="entry name" value="EF-hand-dom_pair"/>
</dbReference>
<feature type="compositionally biased region" description="Pro residues" evidence="2">
    <location>
        <begin position="664"/>
        <end position="676"/>
    </location>
</feature>
<dbReference type="InterPro" id="IPR018247">
    <property type="entry name" value="EF_Hand_1_Ca_BS"/>
</dbReference>
<name>D8U290_VOLCA</name>
<feature type="compositionally biased region" description="Low complexity" evidence="2">
    <location>
        <begin position="677"/>
        <end position="692"/>
    </location>
</feature>
<dbReference type="OrthoDB" id="551229at2759"/>
<feature type="compositionally biased region" description="Gly residues" evidence="2">
    <location>
        <begin position="280"/>
        <end position="295"/>
    </location>
</feature>
<evidence type="ECO:0000256" key="2">
    <source>
        <dbReference type="SAM" id="MobiDB-lite"/>
    </source>
</evidence>
<feature type="region of interest" description="Disordered" evidence="2">
    <location>
        <begin position="616"/>
        <end position="734"/>
    </location>
</feature>
<dbReference type="STRING" id="3068.D8U290"/>
<dbReference type="SMART" id="SM00320">
    <property type="entry name" value="WD40"/>
    <property type="match status" value="3"/>
</dbReference>
<feature type="compositionally biased region" description="Low complexity" evidence="2">
    <location>
        <begin position="270"/>
        <end position="279"/>
    </location>
</feature>
<feature type="region of interest" description="Disordered" evidence="2">
    <location>
        <begin position="489"/>
        <end position="564"/>
    </location>
</feature>
<dbReference type="eggNOG" id="ENOG502QQ86">
    <property type="taxonomic scope" value="Eukaryota"/>
</dbReference>
<evidence type="ECO:0000313" key="5">
    <source>
        <dbReference type="Proteomes" id="UP000001058"/>
    </source>
</evidence>
<feature type="domain" description="EF-hand" evidence="3">
    <location>
        <begin position="922"/>
        <end position="957"/>
    </location>
</feature>
<feature type="region of interest" description="Disordered" evidence="2">
    <location>
        <begin position="800"/>
        <end position="823"/>
    </location>
</feature>
<evidence type="ECO:0000259" key="3">
    <source>
        <dbReference type="PROSITE" id="PS50222"/>
    </source>
</evidence>
<dbReference type="InterPro" id="IPR002048">
    <property type="entry name" value="EF_hand_dom"/>
</dbReference>
<dbReference type="EMBL" id="GL378353">
    <property type="protein sequence ID" value="EFJ46023.1"/>
    <property type="molecule type" value="Genomic_DNA"/>
</dbReference>
<dbReference type="AlphaFoldDB" id="D8U290"/>
<feature type="region of interest" description="Disordered" evidence="2">
    <location>
        <begin position="412"/>
        <end position="439"/>
    </location>
</feature>
<protein>
    <recommendedName>
        <fullName evidence="3">EF-hand domain-containing protein</fullName>
    </recommendedName>
</protein>
<sequence>MNEAAPDTEPDTASHLHTSSKGINLQSFAVRQLARGLYPERRYDTVFSLAPAAKPFVSITLQGPGGQPAAVAAVASNPLSPETSIFAAAASLVHHVDLRTASVVQTYGNNREEVNGLCVNGRGTHLAAGDDAGEAHVYDLTAGRAFKGIRSVHRSICSSVAFRAHKPWDLITGGLDATVAKYDFSRPKCIDRWDMNALMAAAGPTGSGGGQIFNPPFVHQVAVPPAPGDIRPLCQWVAAARGDGAVVVLDADVSSAASDASGPTTQVMAASATSASARGRSGGGRVGGAGGGGKGRSSMQPLVLDRDAGGHTMPVCSVAFAPYSAASSAAAMAVVGEGAAAPPPPPPGCCRLYSAAEDCRVILWDVGAALEARAAGSQLVRPQAGGIAAAWKGREGGEAVHYGVGAGVAVAASSGDDDGTEEEEEEIKGKGEARGKGEEGGRVAVLGEVRHGRKVNQLCCMELDGQELVPVAAVSKFVVVYRTTPPQTKVKAEELDTPDIAVSATPPPLSLEPSGREVTPPPPPAGGGAAVGTAAVALTPRAGGPDSPGPAAPAAASGSGGAASGFGSTVDGLSLVVSLPTEDVHPYGSITGCSSHPLFASYRMPTSPPTLPRLVLAAPPAPPPAQWDDAPAPDATAPAEMPGGASPARTPRLSGGVSSHAFRTPPPLQPFAPPGPSGALAAPGSSPLPGSSRRFTTALSPSSRPHTSLSVQELSLPRPGKHLGSRSPTRGSWTPLMNVSWAGSANGSVIGSSVTAAGGGGDGGGGGAPAAAVAASTTAASSSPSPNGAAPRFQHTATRWASMASSPAAGTTAGGAQWGSDSSARTAGIKVTRGMLYSVFQELDEFDSGRLTYSAFEQAACRIGMRPAQAKRLFEQWVRSMHMAIQMAMLKLQLKRSGRAVSLDRLVQAFAFMDRDGNGALNAEEVVDAVMKSFDKDGNGCVDYFEFVKSLYPTRDSVYHH</sequence>
<dbReference type="InParanoid" id="D8U290"/>
<dbReference type="PANTHER" id="PTHR45296:SF1">
    <property type="entry name" value="TRANSDUCIN_WD40 REPEAT-LIKE SUPERFAMILY PROTEIN"/>
    <property type="match status" value="1"/>
</dbReference>
<gene>
    <name evidence="4" type="ORF">VOLCADRAFT_93487</name>
</gene>
<dbReference type="Proteomes" id="UP000001058">
    <property type="component" value="Unassembled WGS sequence"/>
</dbReference>
<dbReference type="SUPFAM" id="SSF47473">
    <property type="entry name" value="EF-hand"/>
    <property type="match status" value="1"/>
</dbReference>
<dbReference type="RefSeq" id="XP_002952773.1">
    <property type="nucleotide sequence ID" value="XM_002952727.1"/>
</dbReference>
<proteinExistence type="predicted"/>
<feature type="compositionally biased region" description="Acidic residues" evidence="2">
    <location>
        <begin position="415"/>
        <end position="426"/>
    </location>
</feature>
<dbReference type="PANTHER" id="PTHR45296">
    <property type="entry name" value="TRANSDUCIN/WD40 REPEAT-LIKE SUPERFAMILY PROTEIN"/>
    <property type="match status" value="1"/>
</dbReference>
<dbReference type="GO" id="GO:0005509">
    <property type="term" value="F:calcium ion binding"/>
    <property type="evidence" value="ECO:0007669"/>
    <property type="project" value="InterPro"/>
</dbReference>
<dbReference type="Gene3D" id="1.10.238.10">
    <property type="entry name" value="EF-hand"/>
    <property type="match status" value="1"/>
</dbReference>
<dbReference type="InterPro" id="IPR015943">
    <property type="entry name" value="WD40/YVTN_repeat-like_dom_sf"/>
</dbReference>